<evidence type="ECO:0000256" key="8">
    <source>
        <dbReference type="SAM" id="Phobius"/>
    </source>
</evidence>
<feature type="transmembrane region" description="Helical" evidence="8">
    <location>
        <begin position="12"/>
        <end position="34"/>
    </location>
</feature>
<keyword evidence="5 8" id="KW-0812">Transmembrane</keyword>
<feature type="transmembrane region" description="Helical" evidence="8">
    <location>
        <begin position="275"/>
        <end position="295"/>
    </location>
</feature>
<dbReference type="GO" id="GO:0005886">
    <property type="term" value="C:plasma membrane"/>
    <property type="evidence" value="ECO:0007669"/>
    <property type="project" value="UniProtKB-SubCell"/>
</dbReference>
<evidence type="ECO:0000313" key="9">
    <source>
        <dbReference type="EMBL" id="MBK0422312.1"/>
    </source>
</evidence>
<keyword evidence="4" id="KW-1003">Cell membrane</keyword>
<comment type="subcellular location">
    <subcellularLocation>
        <location evidence="1">Cell membrane</location>
        <topology evidence="1">Multi-pass membrane protein</topology>
    </subcellularLocation>
</comment>
<feature type="transmembrane region" description="Helical" evidence="8">
    <location>
        <begin position="218"/>
        <end position="237"/>
    </location>
</feature>
<proteinExistence type="inferred from homology"/>
<feature type="transmembrane region" description="Helical" evidence="8">
    <location>
        <begin position="106"/>
        <end position="127"/>
    </location>
</feature>
<feature type="transmembrane region" description="Helical" evidence="8">
    <location>
        <begin position="249"/>
        <end position="269"/>
    </location>
</feature>
<evidence type="ECO:0000256" key="4">
    <source>
        <dbReference type="ARBA" id="ARBA00022475"/>
    </source>
</evidence>
<evidence type="ECO:0000256" key="6">
    <source>
        <dbReference type="ARBA" id="ARBA00022989"/>
    </source>
</evidence>
<organism evidence="9 10">
    <name type="scientific">Leucobacter edaphi</name>
    <dbReference type="NCBI Taxonomy" id="2796472"/>
    <lineage>
        <taxon>Bacteria</taxon>
        <taxon>Bacillati</taxon>
        <taxon>Actinomycetota</taxon>
        <taxon>Actinomycetes</taxon>
        <taxon>Micrococcales</taxon>
        <taxon>Microbacteriaceae</taxon>
        <taxon>Leucobacter</taxon>
    </lineage>
</organism>
<sequence length="302" mass="32869">MRGALNSTGGRGALASVASSVFFGGVYFVTPMLAPASAEAIWGIRNLVAIPMIALALISLRQWRFAAEIGTRIKRNPLLILPILVCGTIIMGQLWVFSWAPMHGRGLNVALGYFLLPLVLVVVGRFLYRDQLTWWHWTAAGIAAAGVAFQIVRVGGISWETLLVGFGYPVYFVLRRAMGMAHLGGMFWEFLLLSPLALFFLVRELVDGSTLAANPALVWSAPLFALWTGVALMLYVVASRMLPISIFGLLSYLEPALLVVASILIGESIQRGEYVLYGAIWIAVLIVVIGGLAQLRQRPNPS</sequence>
<protein>
    <submittedName>
        <fullName evidence="9">EamA family transporter RarD</fullName>
    </submittedName>
</protein>
<evidence type="ECO:0000256" key="3">
    <source>
        <dbReference type="ARBA" id="ARBA00022448"/>
    </source>
</evidence>
<feature type="transmembrane region" description="Helical" evidence="8">
    <location>
        <begin position="78"/>
        <end position="100"/>
    </location>
</feature>
<feature type="transmembrane region" description="Helical" evidence="8">
    <location>
        <begin position="40"/>
        <end position="58"/>
    </location>
</feature>
<keyword evidence="3" id="KW-0813">Transport</keyword>
<keyword evidence="7 8" id="KW-0472">Membrane</keyword>
<feature type="transmembrane region" description="Helical" evidence="8">
    <location>
        <begin position="157"/>
        <end position="174"/>
    </location>
</feature>
<name>A0A934UYK8_9MICO</name>
<evidence type="ECO:0000256" key="1">
    <source>
        <dbReference type="ARBA" id="ARBA00004651"/>
    </source>
</evidence>
<keyword evidence="10" id="KW-1185">Reference proteome</keyword>
<feature type="transmembrane region" description="Helical" evidence="8">
    <location>
        <begin position="186"/>
        <end position="206"/>
    </location>
</feature>
<dbReference type="Proteomes" id="UP000618733">
    <property type="component" value="Unassembled WGS sequence"/>
</dbReference>
<evidence type="ECO:0000256" key="2">
    <source>
        <dbReference type="ARBA" id="ARBA00007362"/>
    </source>
</evidence>
<accession>A0A934UYK8</accession>
<dbReference type="InterPro" id="IPR037185">
    <property type="entry name" value="EmrE-like"/>
</dbReference>
<comment type="caution">
    <text evidence="9">The sequence shown here is derived from an EMBL/GenBank/DDBJ whole genome shotgun (WGS) entry which is preliminary data.</text>
</comment>
<reference evidence="9" key="1">
    <citation type="submission" date="2020-12" db="EMBL/GenBank/DDBJ databases">
        <title>Leucobacter sp. CAS2, isolated from Chromium sludge.</title>
        <authorList>
            <person name="Xu Z."/>
        </authorList>
    </citation>
    <scope>NUCLEOTIDE SEQUENCE</scope>
    <source>
        <strain evidence="9">CSA2</strain>
    </source>
</reference>
<dbReference type="NCBIfam" id="TIGR00688">
    <property type="entry name" value="rarD"/>
    <property type="match status" value="1"/>
</dbReference>
<dbReference type="EMBL" id="JAEHOI010000009">
    <property type="protein sequence ID" value="MBK0422312.1"/>
    <property type="molecule type" value="Genomic_DNA"/>
</dbReference>
<dbReference type="SUPFAM" id="SSF103481">
    <property type="entry name" value="Multidrug resistance efflux transporter EmrE"/>
    <property type="match status" value="1"/>
</dbReference>
<evidence type="ECO:0000256" key="7">
    <source>
        <dbReference type="ARBA" id="ARBA00023136"/>
    </source>
</evidence>
<evidence type="ECO:0000256" key="5">
    <source>
        <dbReference type="ARBA" id="ARBA00022692"/>
    </source>
</evidence>
<feature type="transmembrane region" description="Helical" evidence="8">
    <location>
        <begin position="134"/>
        <end position="151"/>
    </location>
</feature>
<dbReference type="RefSeq" id="WP_200132514.1">
    <property type="nucleotide sequence ID" value="NZ_JAEHOI010000009.1"/>
</dbReference>
<keyword evidence="6 8" id="KW-1133">Transmembrane helix</keyword>
<dbReference type="InterPro" id="IPR004626">
    <property type="entry name" value="RarD"/>
</dbReference>
<evidence type="ECO:0000313" key="10">
    <source>
        <dbReference type="Proteomes" id="UP000618733"/>
    </source>
</evidence>
<dbReference type="AlphaFoldDB" id="A0A934UYK8"/>
<gene>
    <name evidence="9" type="primary">rarD</name>
    <name evidence="9" type="ORF">JD292_09525</name>
</gene>
<comment type="similarity">
    <text evidence="2">Belongs to the EamA transporter family.</text>
</comment>